<feature type="compositionally biased region" description="Acidic residues" evidence="1">
    <location>
        <begin position="84"/>
        <end position="99"/>
    </location>
</feature>
<feature type="compositionally biased region" description="Low complexity" evidence="1">
    <location>
        <begin position="418"/>
        <end position="431"/>
    </location>
</feature>
<feature type="region of interest" description="Disordered" evidence="1">
    <location>
        <begin position="479"/>
        <end position="615"/>
    </location>
</feature>
<dbReference type="EMBL" id="JARKIF010000020">
    <property type="protein sequence ID" value="KAJ7617995.1"/>
    <property type="molecule type" value="Genomic_DNA"/>
</dbReference>
<organism evidence="2 3">
    <name type="scientific">Roridomyces roridus</name>
    <dbReference type="NCBI Taxonomy" id="1738132"/>
    <lineage>
        <taxon>Eukaryota</taxon>
        <taxon>Fungi</taxon>
        <taxon>Dikarya</taxon>
        <taxon>Basidiomycota</taxon>
        <taxon>Agaricomycotina</taxon>
        <taxon>Agaricomycetes</taxon>
        <taxon>Agaricomycetidae</taxon>
        <taxon>Agaricales</taxon>
        <taxon>Marasmiineae</taxon>
        <taxon>Mycenaceae</taxon>
        <taxon>Roridomyces</taxon>
    </lineage>
</organism>
<name>A0AAD7BDI8_9AGAR</name>
<comment type="caution">
    <text evidence="2">The sequence shown here is derived from an EMBL/GenBank/DDBJ whole genome shotgun (WGS) entry which is preliminary data.</text>
</comment>
<protein>
    <submittedName>
        <fullName evidence="2">Uncharacterized protein</fullName>
    </submittedName>
</protein>
<evidence type="ECO:0000256" key="1">
    <source>
        <dbReference type="SAM" id="MobiDB-lite"/>
    </source>
</evidence>
<evidence type="ECO:0000313" key="2">
    <source>
        <dbReference type="EMBL" id="KAJ7617995.1"/>
    </source>
</evidence>
<accession>A0AAD7BDI8</accession>
<dbReference type="Proteomes" id="UP001221142">
    <property type="component" value="Unassembled WGS sequence"/>
</dbReference>
<feature type="region of interest" description="Disordered" evidence="1">
    <location>
        <begin position="72"/>
        <end position="101"/>
    </location>
</feature>
<keyword evidence="3" id="KW-1185">Reference proteome</keyword>
<sequence length="782" mass="86515">MPPKRVWKKMLKQNRKSNKCWADGARDSILRPHIDAYSDALSRGARAERTYFTRVCVEYHARIDWRLKDHEEPPLPLAPYDPNAEVEPEEELTTEEEDERHERVRELNKRIHTWLKYRARRLNNSLLSHATDSNGPFVPLVAKLGGLKSPGKARQAFQQFQHEEIVTLRETIKKAWRDKCKADDVDPEEKGPSTAFRTEVARQTFKALPQAEQNKYAATAKKEAAERKAAYVKALKDGPSKAPEDRQKCIDNLGPFLGAIMRGIADYTGWQVLVVVGGPMPKWNGEIGTVHLSVGKNLDTVPVSFPAWKKDDFAANVTGFFKKYLGTAYSLEQCAEMALAVTEAPPLTTSLSAAEYKIAAGGDNEGNWEDEQDEDGDDEDDEDDEESSDEEEEAQPSRKKRKAGSTEEDLPKKKKQKPAAASTVLTSSSLANGTSGDGDQVNLTKLTDAELKTLQAPAGLGIQEKFEWSKRRNAELMRRMGLKHAGSEMAELEQRQPKPRPVPRPLTKSSETKAAPRRSGRLDTVVEKPSGTQDEDVLMLDAGGGAASPPPLNETPAPPPAPNETPAPPPPRLDIPLPRVETPPPPPNETPAPPPPRLDIPLPRVETAPPPPNETPACPNDAPIWIGKILPEISAVLLGPTYHEILQAWVDLEMAYVSSEYEATYARVETKDRPKEVGDWIQNARRVPVKISKLAVFEAKWSAWWAKMQPSWRQEHSLPGGDETDRDWGILAAPGVNGMLSVVATLYWWGCTEKAESSVADWDAATQDVLLVLGGLKASLGV</sequence>
<reference evidence="2" key="1">
    <citation type="submission" date="2023-03" db="EMBL/GenBank/DDBJ databases">
        <title>Massive genome expansion in bonnet fungi (Mycena s.s.) driven by repeated elements and novel gene families across ecological guilds.</title>
        <authorList>
            <consortium name="Lawrence Berkeley National Laboratory"/>
            <person name="Harder C.B."/>
            <person name="Miyauchi S."/>
            <person name="Viragh M."/>
            <person name="Kuo A."/>
            <person name="Thoen E."/>
            <person name="Andreopoulos B."/>
            <person name="Lu D."/>
            <person name="Skrede I."/>
            <person name="Drula E."/>
            <person name="Henrissat B."/>
            <person name="Morin E."/>
            <person name="Kohler A."/>
            <person name="Barry K."/>
            <person name="LaButti K."/>
            <person name="Morin E."/>
            <person name="Salamov A."/>
            <person name="Lipzen A."/>
            <person name="Mereny Z."/>
            <person name="Hegedus B."/>
            <person name="Baldrian P."/>
            <person name="Stursova M."/>
            <person name="Weitz H."/>
            <person name="Taylor A."/>
            <person name="Grigoriev I.V."/>
            <person name="Nagy L.G."/>
            <person name="Martin F."/>
            <person name="Kauserud H."/>
        </authorList>
    </citation>
    <scope>NUCLEOTIDE SEQUENCE</scope>
    <source>
        <strain evidence="2">9284</strain>
    </source>
</reference>
<feature type="compositionally biased region" description="Pro residues" evidence="1">
    <location>
        <begin position="581"/>
        <end position="598"/>
    </location>
</feature>
<feature type="compositionally biased region" description="Acidic residues" evidence="1">
    <location>
        <begin position="366"/>
        <end position="394"/>
    </location>
</feature>
<gene>
    <name evidence="2" type="ORF">FB45DRAFT_800748</name>
</gene>
<proteinExistence type="predicted"/>
<evidence type="ECO:0000313" key="3">
    <source>
        <dbReference type="Proteomes" id="UP001221142"/>
    </source>
</evidence>
<dbReference type="AlphaFoldDB" id="A0AAD7BDI8"/>
<feature type="compositionally biased region" description="Pro residues" evidence="1">
    <location>
        <begin position="548"/>
        <end position="573"/>
    </location>
</feature>
<feature type="region of interest" description="Disordered" evidence="1">
    <location>
        <begin position="360"/>
        <end position="440"/>
    </location>
</feature>